<sequence>MRYQRIPYNIIAEHRYNAERALVKSSNSRLKSEFLFDGKYLLPDYRVHHINLDILDNRIENLWITNEHRKVHSSLRSLTKQLLDFGFLKFINGRYYL</sequence>
<comment type="caution">
    <text evidence="1">The sequence shown here is derived from an EMBL/GenBank/DDBJ whole genome shotgun (WGS) entry which is preliminary data.</text>
</comment>
<dbReference type="EMBL" id="BART01017180">
    <property type="protein sequence ID" value="GAG75432.1"/>
    <property type="molecule type" value="Genomic_DNA"/>
</dbReference>
<proteinExistence type="predicted"/>
<organism evidence="1">
    <name type="scientific">marine sediment metagenome</name>
    <dbReference type="NCBI Taxonomy" id="412755"/>
    <lineage>
        <taxon>unclassified sequences</taxon>
        <taxon>metagenomes</taxon>
        <taxon>ecological metagenomes</taxon>
    </lineage>
</organism>
<evidence type="ECO:0008006" key="2">
    <source>
        <dbReference type="Google" id="ProtNLM"/>
    </source>
</evidence>
<accession>X1B276</accession>
<evidence type="ECO:0000313" key="1">
    <source>
        <dbReference type="EMBL" id="GAG75432.1"/>
    </source>
</evidence>
<dbReference type="AlphaFoldDB" id="X1B276"/>
<gene>
    <name evidence="1" type="ORF">S01H4_32779</name>
</gene>
<name>X1B276_9ZZZZ</name>
<reference evidence="1" key="1">
    <citation type="journal article" date="2014" name="Front. Microbiol.">
        <title>High frequency of phylogenetically diverse reductive dehalogenase-homologous genes in deep subseafloor sedimentary metagenomes.</title>
        <authorList>
            <person name="Kawai M."/>
            <person name="Futagami T."/>
            <person name="Toyoda A."/>
            <person name="Takaki Y."/>
            <person name="Nishi S."/>
            <person name="Hori S."/>
            <person name="Arai W."/>
            <person name="Tsubouchi T."/>
            <person name="Morono Y."/>
            <person name="Uchiyama I."/>
            <person name="Ito T."/>
            <person name="Fujiyama A."/>
            <person name="Inagaki F."/>
            <person name="Takami H."/>
        </authorList>
    </citation>
    <scope>NUCLEOTIDE SEQUENCE</scope>
    <source>
        <strain evidence="1">Expedition CK06-06</strain>
    </source>
</reference>
<protein>
    <recommendedName>
        <fullName evidence="2">HNH nuclease domain-containing protein</fullName>
    </recommendedName>
</protein>